<organism evidence="2 3">
    <name type="scientific">Mycena metata</name>
    <dbReference type="NCBI Taxonomy" id="1033252"/>
    <lineage>
        <taxon>Eukaryota</taxon>
        <taxon>Fungi</taxon>
        <taxon>Dikarya</taxon>
        <taxon>Basidiomycota</taxon>
        <taxon>Agaricomycotina</taxon>
        <taxon>Agaricomycetes</taxon>
        <taxon>Agaricomycetidae</taxon>
        <taxon>Agaricales</taxon>
        <taxon>Marasmiineae</taxon>
        <taxon>Mycenaceae</taxon>
        <taxon>Mycena</taxon>
    </lineage>
</organism>
<reference evidence="2" key="1">
    <citation type="submission" date="2023-03" db="EMBL/GenBank/DDBJ databases">
        <title>Massive genome expansion in bonnet fungi (Mycena s.s.) driven by repeated elements and novel gene families across ecological guilds.</title>
        <authorList>
            <consortium name="Lawrence Berkeley National Laboratory"/>
            <person name="Harder C.B."/>
            <person name="Miyauchi S."/>
            <person name="Viragh M."/>
            <person name="Kuo A."/>
            <person name="Thoen E."/>
            <person name="Andreopoulos B."/>
            <person name="Lu D."/>
            <person name="Skrede I."/>
            <person name="Drula E."/>
            <person name="Henrissat B."/>
            <person name="Morin E."/>
            <person name="Kohler A."/>
            <person name="Barry K."/>
            <person name="LaButti K."/>
            <person name="Morin E."/>
            <person name="Salamov A."/>
            <person name="Lipzen A."/>
            <person name="Mereny Z."/>
            <person name="Hegedus B."/>
            <person name="Baldrian P."/>
            <person name="Stursova M."/>
            <person name="Weitz H."/>
            <person name="Taylor A."/>
            <person name="Grigoriev I.V."/>
            <person name="Nagy L.G."/>
            <person name="Martin F."/>
            <person name="Kauserud H."/>
        </authorList>
    </citation>
    <scope>NUCLEOTIDE SEQUENCE</scope>
    <source>
        <strain evidence="2">CBHHK182m</strain>
    </source>
</reference>
<evidence type="ECO:0000313" key="2">
    <source>
        <dbReference type="EMBL" id="KAJ7763055.1"/>
    </source>
</evidence>
<gene>
    <name evidence="2" type="ORF">B0H16DRAFT_1805931</name>
</gene>
<dbReference type="SUPFAM" id="SSF56973">
    <property type="entry name" value="Aerolisin/ETX pore-forming domain"/>
    <property type="match status" value="1"/>
</dbReference>
<keyword evidence="1" id="KW-0732">Signal</keyword>
<name>A0AAD7NIX2_9AGAR</name>
<comment type="caution">
    <text evidence="2">The sequence shown here is derived from an EMBL/GenBank/DDBJ whole genome shotgun (WGS) entry which is preliminary data.</text>
</comment>
<dbReference type="AlphaFoldDB" id="A0AAD7NIX2"/>
<dbReference type="Proteomes" id="UP001215598">
    <property type="component" value="Unassembled WGS sequence"/>
</dbReference>
<feature type="signal peptide" evidence="1">
    <location>
        <begin position="1"/>
        <end position="19"/>
    </location>
</feature>
<dbReference type="Gene3D" id="2.170.15.10">
    <property type="entry name" value="Proaerolysin, chain A, domain 3"/>
    <property type="match status" value="1"/>
</dbReference>
<feature type="chain" id="PRO_5042253796" evidence="1">
    <location>
        <begin position="20"/>
        <end position="335"/>
    </location>
</feature>
<accession>A0AAD7NIX2</accession>
<evidence type="ECO:0000256" key="1">
    <source>
        <dbReference type="SAM" id="SignalP"/>
    </source>
</evidence>
<keyword evidence="3" id="KW-1185">Reference proteome</keyword>
<dbReference type="EMBL" id="JARKIB010000031">
    <property type="protein sequence ID" value="KAJ7763055.1"/>
    <property type="molecule type" value="Genomic_DNA"/>
</dbReference>
<sequence>MFSFVVAFIVLATSAHVLGLPSVTPGNLTTATVDVKIAAMGAAYALASGDGVHVEAFDRHDISIGKYLATDFFAAARPAGADTATLDGEHGLSVRRVSSTCFPVTPQQIIRTKNIYDALLAELQRATGTQKAFWLESTIDGTEQMAWACIAAGPFFMVSSSEPVCSSTTKEVRGTTMGTTSQLELRFDTGVATSCTLTTTVSTTLAASVTASVGIKAEGITAGVEVSFSASITNEQSSSTTKTLTTSSSDTLRFEAPANTRCYAKYEVLSCQSRGTIRVPFVLTGYLKFRDPTINGGPWVNTASLPEEAMSSMMEIEGVTDVRSNGQYDVQCDRL</sequence>
<proteinExistence type="predicted"/>
<protein>
    <submittedName>
        <fullName evidence="2">Uncharacterized protein</fullName>
    </submittedName>
</protein>
<evidence type="ECO:0000313" key="3">
    <source>
        <dbReference type="Proteomes" id="UP001215598"/>
    </source>
</evidence>